<dbReference type="PROSITE" id="PS50110">
    <property type="entry name" value="RESPONSE_REGULATORY"/>
    <property type="match status" value="2"/>
</dbReference>
<protein>
    <recommendedName>
        <fullName evidence="2">histidine kinase</fullName>
        <ecNumber evidence="2">2.7.13.3</ecNumber>
    </recommendedName>
</protein>
<dbReference type="Proteomes" id="UP000007347">
    <property type="component" value="Chromosome"/>
</dbReference>
<dbReference type="InterPro" id="IPR001789">
    <property type="entry name" value="Sig_transdc_resp-reg_receiver"/>
</dbReference>
<dbReference type="Gene3D" id="3.40.50.2300">
    <property type="match status" value="2"/>
</dbReference>
<dbReference type="InterPro" id="IPR036097">
    <property type="entry name" value="HisK_dim/P_sf"/>
</dbReference>
<sequence length="672" mass="75459">MDISGKMGNRILIIDDGLKNIQLIGTVLRDKGYAVSIAQSGSQGLNVIQQDKPDLILLDIMMPEMDGFETCRRLKKNPEVKNIPVIFLSALTDTVNKVEGFKIGAVDYITKPVNAEELMARIKTHLTIKSLRYELENANIKLEEKILERTRELALKNQALMDIKEKYQILVESANDSIFVAQDNVIKFSNRKTEELTGYAKDELIKTPFIDFVHPDDRAKVLDRYAKRLTGKNPVSTYSFKIISKSGVEKTVHLNTVLIQWENRPATLNFLRDITQIIKIESQLQQSQKMEIIGTLAGGIAHDFNNILFPIIGHAEMLLEDIPEDSLFRDSLDEIYASTLRAKDLVKQILTFSRQESPQLTLMKMQPIVREALKLVRSSIPTTIKIKQDINSACGVIKADPTRIHQIVMNLATNAYHSMEDTGGELKVSLDEIELSGNNLIMPEIKPGVYACLTIADTGMGMDKVVAKKIFDPFFTTKKKGKGTGMGLSVVHGIVKGMKGDIRFHSKPGKGTEFYVYLPIVKKSTEIINTQVKERIQGTNERILLVDDEESIIKMEKKILERLGYQVSSHISSIEALKTFRAAPDTFDLVITDMAMPNMSGDRLSVELMKIRTDIPILLCTGFNETISEKKVVSLGIKGLLIKPIAMKELSKKICEVLDKIKIESPKQHLFS</sequence>
<dbReference type="InterPro" id="IPR000014">
    <property type="entry name" value="PAS"/>
</dbReference>
<dbReference type="SMART" id="SM00448">
    <property type="entry name" value="REC"/>
    <property type="match status" value="2"/>
</dbReference>
<dbReference type="InterPro" id="IPR005467">
    <property type="entry name" value="His_kinase_dom"/>
</dbReference>
<keyword evidence="7" id="KW-0804">Transcription</keyword>
<dbReference type="RefSeq" id="WP_014955798.1">
    <property type="nucleotide sequence ID" value="NC_018645.1"/>
</dbReference>
<dbReference type="Pfam" id="PF02518">
    <property type="entry name" value="HATPase_c"/>
    <property type="match status" value="1"/>
</dbReference>
<dbReference type="NCBIfam" id="TIGR00229">
    <property type="entry name" value="sensory_box"/>
    <property type="match status" value="1"/>
</dbReference>
<dbReference type="PROSITE" id="PS50112">
    <property type="entry name" value="PAS"/>
    <property type="match status" value="1"/>
</dbReference>
<feature type="domain" description="PAS" evidence="11">
    <location>
        <begin position="163"/>
        <end position="232"/>
    </location>
</feature>
<evidence type="ECO:0000256" key="4">
    <source>
        <dbReference type="ARBA" id="ARBA00023012"/>
    </source>
</evidence>
<keyword evidence="13" id="KW-1185">Reference proteome</keyword>
<evidence type="ECO:0000313" key="12">
    <source>
        <dbReference type="EMBL" id="CCK78441.1"/>
    </source>
</evidence>
<dbReference type="GO" id="GO:0000155">
    <property type="term" value="F:phosphorelay sensor kinase activity"/>
    <property type="evidence" value="ECO:0007669"/>
    <property type="project" value="InterPro"/>
</dbReference>
<dbReference type="Pfam" id="PF00072">
    <property type="entry name" value="Response_reg"/>
    <property type="match status" value="2"/>
</dbReference>
<dbReference type="InterPro" id="IPR036890">
    <property type="entry name" value="HATPase_C_sf"/>
</dbReference>
<dbReference type="CDD" id="cd19920">
    <property type="entry name" value="REC_PA4781-like"/>
    <property type="match status" value="1"/>
</dbReference>
<evidence type="ECO:0000256" key="5">
    <source>
        <dbReference type="ARBA" id="ARBA00023015"/>
    </source>
</evidence>
<evidence type="ECO:0000256" key="1">
    <source>
        <dbReference type="ARBA" id="ARBA00000085"/>
    </source>
</evidence>
<evidence type="ECO:0000259" key="11">
    <source>
        <dbReference type="PROSITE" id="PS50112"/>
    </source>
</evidence>
<dbReference type="InterPro" id="IPR003661">
    <property type="entry name" value="HisK_dim/P_dom"/>
</dbReference>
<name>K0NC99_DESTT</name>
<dbReference type="CDD" id="cd00082">
    <property type="entry name" value="HisKA"/>
    <property type="match status" value="1"/>
</dbReference>
<feature type="modified residue" description="4-aspartylphosphate" evidence="8">
    <location>
        <position position="593"/>
    </location>
</feature>
<comment type="catalytic activity">
    <reaction evidence="1">
        <text>ATP + protein L-histidine = ADP + protein N-phospho-L-histidine.</text>
        <dbReference type="EC" id="2.7.13.3"/>
    </reaction>
</comment>
<feature type="domain" description="Histidine kinase" evidence="9">
    <location>
        <begin position="299"/>
        <end position="522"/>
    </location>
</feature>
<dbReference type="Gene3D" id="3.30.565.10">
    <property type="entry name" value="Histidine kinase-like ATPase, C-terminal domain"/>
    <property type="match status" value="1"/>
</dbReference>
<dbReference type="SUPFAM" id="SSF52172">
    <property type="entry name" value="CheY-like"/>
    <property type="match status" value="2"/>
</dbReference>
<dbReference type="AlphaFoldDB" id="K0NC99"/>
<proteinExistence type="predicted"/>
<gene>
    <name evidence="12" type="ordered locus">TOL2_C02710</name>
</gene>
<feature type="modified residue" description="4-aspartylphosphate" evidence="8">
    <location>
        <position position="59"/>
    </location>
</feature>
<feature type="domain" description="Response regulatory" evidence="10">
    <location>
        <begin position="10"/>
        <end position="126"/>
    </location>
</feature>
<dbReference type="SUPFAM" id="SSF55785">
    <property type="entry name" value="PYP-like sensor domain (PAS domain)"/>
    <property type="match status" value="1"/>
</dbReference>
<dbReference type="CDD" id="cd00156">
    <property type="entry name" value="REC"/>
    <property type="match status" value="1"/>
</dbReference>
<dbReference type="InterPro" id="IPR003594">
    <property type="entry name" value="HATPase_dom"/>
</dbReference>
<dbReference type="STRING" id="651182.TOL2_C02710"/>
<keyword evidence="4" id="KW-0902">Two-component regulatory system</keyword>
<keyword evidence="5" id="KW-0805">Transcription regulation</keyword>
<dbReference type="EC" id="2.7.13.3" evidence="2"/>
<dbReference type="Pfam" id="PF00512">
    <property type="entry name" value="HisKA"/>
    <property type="match status" value="1"/>
</dbReference>
<keyword evidence="3 8" id="KW-0597">Phosphoprotein</keyword>
<dbReference type="Gene3D" id="1.10.287.130">
    <property type="match status" value="1"/>
</dbReference>
<dbReference type="PRINTS" id="PR00344">
    <property type="entry name" value="BCTRLSENSOR"/>
</dbReference>
<dbReference type="Gene3D" id="3.30.450.20">
    <property type="entry name" value="PAS domain"/>
    <property type="match status" value="1"/>
</dbReference>
<evidence type="ECO:0000313" key="13">
    <source>
        <dbReference type="Proteomes" id="UP000007347"/>
    </source>
</evidence>
<feature type="domain" description="Response regulatory" evidence="10">
    <location>
        <begin position="542"/>
        <end position="658"/>
    </location>
</feature>
<evidence type="ECO:0000256" key="2">
    <source>
        <dbReference type="ARBA" id="ARBA00012438"/>
    </source>
</evidence>
<dbReference type="CDD" id="cd00130">
    <property type="entry name" value="PAS"/>
    <property type="match status" value="1"/>
</dbReference>
<dbReference type="FunFam" id="3.40.50.2300:FF:000001">
    <property type="entry name" value="DNA-binding response regulator PhoB"/>
    <property type="match status" value="1"/>
</dbReference>
<keyword evidence="6" id="KW-0238">DNA-binding</keyword>
<dbReference type="GO" id="GO:0003677">
    <property type="term" value="F:DNA binding"/>
    <property type="evidence" value="ECO:0007669"/>
    <property type="project" value="UniProtKB-KW"/>
</dbReference>
<dbReference type="KEGG" id="dto:TOL2_C02710"/>
<dbReference type="PROSITE" id="PS50109">
    <property type="entry name" value="HIS_KIN"/>
    <property type="match status" value="1"/>
</dbReference>
<evidence type="ECO:0000256" key="3">
    <source>
        <dbReference type="ARBA" id="ARBA00022553"/>
    </source>
</evidence>
<dbReference type="SMART" id="SM00091">
    <property type="entry name" value="PAS"/>
    <property type="match status" value="1"/>
</dbReference>
<dbReference type="Pfam" id="PF00989">
    <property type="entry name" value="PAS"/>
    <property type="match status" value="1"/>
</dbReference>
<evidence type="ECO:0000259" key="9">
    <source>
        <dbReference type="PROSITE" id="PS50109"/>
    </source>
</evidence>
<dbReference type="GO" id="GO:0006355">
    <property type="term" value="P:regulation of DNA-templated transcription"/>
    <property type="evidence" value="ECO:0007669"/>
    <property type="project" value="InterPro"/>
</dbReference>
<dbReference type="PANTHER" id="PTHR43547">
    <property type="entry name" value="TWO-COMPONENT HISTIDINE KINASE"/>
    <property type="match status" value="1"/>
</dbReference>
<dbReference type="SMART" id="SM00388">
    <property type="entry name" value="HisKA"/>
    <property type="match status" value="1"/>
</dbReference>
<evidence type="ECO:0000256" key="8">
    <source>
        <dbReference type="PROSITE-ProRule" id="PRU00169"/>
    </source>
</evidence>
<evidence type="ECO:0000256" key="7">
    <source>
        <dbReference type="ARBA" id="ARBA00023163"/>
    </source>
</evidence>
<organism evidence="12 13">
    <name type="scientific">Desulfobacula toluolica (strain DSM 7467 / Tol2)</name>
    <dbReference type="NCBI Taxonomy" id="651182"/>
    <lineage>
        <taxon>Bacteria</taxon>
        <taxon>Pseudomonadati</taxon>
        <taxon>Thermodesulfobacteriota</taxon>
        <taxon>Desulfobacteria</taxon>
        <taxon>Desulfobacterales</taxon>
        <taxon>Desulfobacteraceae</taxon>
        <taxon>Desulfobacula</taxon>
    </lineage>
</organism>
<dbReference type="SMART" id="SM00387">
    <property type="entry name" value="HATPase_c"/>
    <property type="match status" value="1"/>
</dbReference>
<dbReference type="InterPro" id="IPR035965">
    <property type="entry name" value="PAS-like_dom_sf"/>
</dbReference>
<dbReference type="InterPro" id="IPR011006">
    <property type="entry name" value="CheY-like_superfamily"/>
</dbReference>
<dbReference type="OrthoDB" id="5487437at2"/>
<accession>K0NC99</accession>
<evidence type="ECO:0000259" key="10">
    <source>
        <dbReference type="PROSITE" id="PS50110"/>
    </source>
</evidence>
<evidence type="ECO:0000256" key="6">
    <source>
        <dbReference type="ARBA" id="ARBA00023125"/>
    </source>
</evidence>
<dbReference type="HOGENOM" id="CLU_000445_114_51_7"/>
<reference evidence="12 13" key="1">
    <citation type="journal article" date="2013" name="Environ. Microbiol.">
        <title>Complete genome, catabolic sub-proteomes and key-metabolites of Desulfobacula toluolica Tol2, a marine, aromatic compound-degrading, sulfate-reducing bacterium.</title>
        <authorList>
            <person name="Wohlbrand L."/>
            <person name="Jacob J.H."/>
            <person name="Kube M."/>
            <person name="Mussmann M."/>
            <person name="Jarling R."/>
            <person name="Beck A."/>
            <person name="Amann R."/>
            <person name="Wilkes H."/>
            <person name="Reinhardt R."/>
            <person name="Rabus R."/>
        </authorList>
    </citation>
    <scope>NUCLEOTIDE SEQUENCE [LARGE SCALE GENOMIC DNA]</scope>
    <source>
        <strain evidence="13">DSM 7467 / Tol2</strain>
    </source>
</reference>
<dbReference type="InterPro" id="IPR004358">
    <property type="entry name" value="Sig_transdc_His_kin-like_C"/>
</dbReference>
<dbReference type="SUPFAM" id="SSF47384">
    <property type="entry name" value="Homodimeric domain of signal transducing histidine kinase"/>
    <property type="match status" value="1"/>
</dbReference>
<dbReference type="EMBL" id="FO203503">
    <property type="protein sequence ID" value="CCK78441.1"/>
    <property type="molecule type" value="Genomic_DNA"/>
</dbReference>
<dbReference type="PANTHER" id="PTHR43547:SF2">
    <property type="entry name" value="HYBRID SIGNAL TRANSDUCTION HISTIDINE KINASE C"/>
    <property type="match status" value="1"/>
</dbReference>
<dbReference type="InterPro" id="IPR013767">
    <property type="entry name" value="PAS_fold"/>
</dbReference>
<dbReference type="SUPFAM" id="SSF55874">
    <property type="entry name" value="ATPase domain of HSP90 chaperone/DNA topoisomerase II/histidine kinase"/>
    <property type="match status" value="1"/>
</dbReference>